<evidence type="ECO:0000313" key="3">
    <source>
        <dbReference type="Proteomes" id="UP000230184"/>
    </source>
</evidence>
<gene>
    <name evidence="2" type="ORF">COT02_05540</name>
</gene>
<keyword evidence="1" id="KW-0812">Transmembrane</keyword>
<dbReference type="Proteomes" id="UP000230184">
    <property type="component" value="Unassembled WGS sequence"/>
</dbReference>
<proteinExistence type="predicted"/>
<dbReference type="EMBL" id="PEWY01000156">
    <property type="protein sequence ID" value="PIU36534.1"/>
    <property type="molecule type" value="Genomic_DNA"/>
</dbReference>
<dbReference type="AlphaFoldDB" id="A0A2M6YSN8"/>
<keyword evidence="1" id="KW-1133">Transmembrane helix</keyword>
<evidence type="ECO:0000256" key="1">
    <source>
        <dbReference type="SAM" id="Phobius"/>
    </source>
</evidence>
<protein>
    <submittedName>
        <fullName evidence="2">Uncharacterized protein</fullName>
    </submittedName>
</protein>
<keyword evidence="1" id="KW-0472">Membrane</keyword>
<sequence length="136" mass="15047">MIIKPLEKKSDRSALFKVLFLVTLIGTGILLDKIFTKQKVEIPSILGKSQEIKLPTQEKIIEQIQGNDIIKDSIKKVEDMGGIVLGEATDTLTKLTSDAGSLVSNVVYENTIGKVIEQIVKLPQDQQEKIKAQICK</sequence>
<evidence type="ECO:0000313" key="2">
    <source>
        <dbReference type="EMBL" id="PIU36534.1"/>
    </source>
</evidence>
<feature type="transmembrane region" description="Helical" evidence="1">
    <location>
        <begin position="14"/>
        <end position="31"/>
    </location>
</feature>
<organism evidence="2 3">
    <name type="scientific">Candidatus Roizmanbacteria bacterium CG07_land_8_20_14_0_80_34_15</name>
    <dbReference type="NCBI Taxonomy" id="1974849"/>
    <lineage>
        <taxon>Bacteria</taxon>
        <taxon>Candidatus Roizmaniibacteriota</taxon>
    </lineage>
</organism>
<name>A0A2M6YSN8_9BACT</name>
<reference evidence="3" key="1">
    <citation type="submission" date="2017-09" db="EMBL/GenBank/DDBJ databases">
        <title>Depth-based differentiation of microbial function through sediment-hosted aquifers and enrichment of novel symbionts in the deep terrestrial subsurface.</title>
        <authorList>
            <person name="Probst A.J."/>
            <person name="Ladd B."/>
            <person name="Jarett J.K."/>
            <person name="Geller-Mcgrath D.E."/>
            <person name="Sieber C.M.K."/>
            <person name="Emerson J.B."/>
            <person name="Anantharaman K."/>
            <person name="Thomas B.C."/>
            <person name="Malmstrom R."/>
            <person name="Stieglmeier M."/>
            <person name="Klingl A."/>
            <person name="Woyke T."/>
            <person name="Ryan C.M."/>
            <person name="Banfield J.F."/>
        </authorList>
    </citation>
    <scope>NUCLEOTIDE SEQUENCE [LARGE SCALE GENOMIC DNA]</scope>
</reference>
<comment type="caution">
    <text evidence="2">The sequence shown here is derived from an EMBL/GenBank/DDBJ whole genome shotgun (WGS) entry which is preliminary data.</text>
</comment>
<accession>A0A2M6YSN8</accession>